<evidence type="ECO:0000259" key="3">
    <source>
        <dbReference type="Pfam" id="PF17782"/>
    </source>
</evidence>
<dbReference type="STRING" id="1802421.A2318_01740"/>
<dbReference type="Gene3D" id="3.40.50.450">
    <property type="match status" value="1"/>
</dbReference>
<dbReference type="NCBIfam" id="TIGR00732">
    <property type="entry name" value="dprA"/>
    <property type="match status" value="1"/>
</dbReference>
<gene>
    <name evidence="4" type="ORF">A2318_01740</name>
</gene>
<dbReference type="GO" id="GO:0009294">
    <property type="term" value="P:DNA-mediated transformation"/>
    <property type="evidence" value="ECO:0007669"/>
    <property type="project" value="InterPro"/>
</dbReference>
<dbReference type="InterPro" id="IPR041614">
    <property type="entry name" value="DprA_WH"/>
</dbReference>
<feature type="domain" description="DprA winged helix" evidence="3">
    <location>
        <begin position="314"/>
        <end position="367"/>
    </location>
</feature>
<protein>
    <submittedName>
        <fullName evidence="4">DNA protecting protein DprA</fullName>
    </submittedName>
</protein>
<name>A0A1F7W9I0_9BACT</name>
<comment type="similarity">
    <text evidence="1">Belongs to the DprA/Smf family.</text>
</comment>
<sequence length="374" mass="40733">MPQPDLKYWLALTRVPNFGAVRIGKLLRAFPTMERAFSASVMDLLEAGFDANLANHFLQTRIHISPDQELEKLHNANVHAVTRRDPEYPPLLSKIYDPPAVLFYRGTLPNPSLKHIAVVGTRQPSKYGMYVAEKIVGTLAESGVVIVSGLAYGIDSHAHESTIRHNGITMAVLGSGVDNASIYPAGNRNIASHILAHGGVIVSEYPVGTLPLPFHYPMRNRIIAGLAHGTLVIEAAQKSGSLITARAALEGGRDVYAVPGNIDSEMSEGPNNLLKMGAIPVTCAEDMLDIDTSPQPLPSKEEGARKIVSSTFTYEPRSETERIILDQLKRDPVHVDELARASLIPIDTLGSALTLLEMKGIVKHEGGRYYTRQK</sequence>
<dbReference type="InterPro" id="IPR003488">
    <property type="entry name" value="DprA"/>
</dbReference>
<evidence type="ECO:0000256" key="1">
    <source>
        <dbReference type="ARBA" id="ARBA00006525"/>
    </source>
</evidence>
<dbReference type="Gene3D" id="1.10.10.10">
    <property type="entry name" value="Winged helix-like DNA-binding domain superfamily/Winged helix DNA-binding domain"/>
    <property type="match status" value="1"/>
</dbReference>
<dbReference type="PANTHER" id="PTHR43022:SF1">
    <property type="entry name" value="PROTEIN SMF"/>
    <property type="match status" value="1"/>
</dbReference>
<dbReference type="EMBL" id="MGFD01000009">
    <property type="protein sequence ID" value="OGL99471.1"/>
    <property type="molecule type" value="Genomic_DNA"/>
</dbReference>
<evidence type="ECO:0000259" key="2">
    <source>
        <dbReference type="Pfam" id="PF02481"/>
    </source>
</evidence>
<dbReference type="SUPFAM" id="SSF102405">
    <property type="entry name" value="MCP/YpsA-like"/>
    <property type="match status" value="1"/>
</dbReference>
<reference evidence="4 5" key="1">
    <citation type="journal article" date="2016" name="Nat. Commun.">
        <title>Thousands of microbial genomes shed light on interconnected biogeochemical processes in an aquifer system.</title>
        <authorList>
            <person name="Anantharaman K."/>
            <person name="Brown C.T."/>
            <person name="Hug L.A."/>
            <person name="Sharon I."/>
            <person name="Castelle C.J."/>
            <person name="Probst A.J."/>
            <person name="Thomas B.C."/>
            <person name="Singh A."/>
            <person name="Wilkins M.J."/>
            <person name="Karaoz U."/>
            <person name="Brodie E.L."/>
            <person name="Williams K.H."/>
            <person name="Hubbard S.S."/>
            <person name="Banfield J.F."/>
        </authorList>
    </citation>
    <scope>NUCLEOTIDE SEQUENCE [LARGE SCALE GENOMIC DNA]</scope>
</reference>
<comment type="caution">
    <text evidence="4">The sequence shown here is derived from an EMBL/GenBank/DDBJ whole genome shotgun (WGS) entry which is preliminary data.</text>
</comment>
<dbReference type="AlphaFoldDB" id="A0A1F7W9I0"/>
<dbReference type="Proteomes" id="UP000177331">
    <property type="component" value="Unassembled WGS sequence"/>
</dbReference>
<organism evidence="4 5">
    <name type="scientific">Candidatus Uhrbacteria bacterium RIFOXYB2_FULL_45_11</name>
    <dbReference type="NCBI Taxonomy" id="1802421"/>
    <lineage>
        <taxon>Bacteria</taxon>
        <taxon>Candidatus Uhriibacteriota</taxon>
    </lineage>
</organism>
<dbReference type="Pfam" id="PF02481">
    <property type="entry name" value="DNA_processg_A"/>
    <property type="match status" value="1"/>
</dbReference>
<dbReference type="InterPro" id="IPR010994">
    <property type="entry name" value="RuvA_2-like"/>
</dbReference>
<evidence type="ECO:0000313" key="4">
    <source>
        <dbReference type="EMBL" id="OGL99471.1"/>
    </source>
</evidence>
<dbReference type="InterPro" id="IPR057666">
    <property type="entry name" value="DrpA_SLOG"/>
</dbReference>
<feature type="domain" description="Smf/DprA SLOG" evidence="2">
    <location>
        <begin position="80"/>
        <end position="288"/>
    </location>
</feature>
<dbReference type="Pfam" id="PF17782">
    <property type="entry name" value="WHD_DprA"/>
    <property type="match status" value="1"/>
</dbReference>
<dbReference type="InterPro" id="IPR036388">
    <property type="entry name" value="WH-like_DNA-bd_sf"/>
</dbReference>
<evidence type="ECO:0000313" key="5">
    <source>
        <dbReference type="Proteomes" id="UP000177331"/>
    </source>
</evidence>
<accession>A0A1F7W9I0</accession>
<proteinExistence type="inferred from homology"/>
<dbReference type="PANTHER" id="PTHR43022">
    <property type="entry name" value="PROTEIN SMF"/>
    <property type="match status" value="1"/>
</dbReference>
<dbReference type="SUPFAM" id="SSF47781">
    <property type="entry name" value="RuvA domain 2-like"/>
    <property type="match status" value="1"/>
</dbReference>